<dbReference type="EMBL" id="OZ034816">
    <property type="protein sequence ID" value="CAL1374987.1"/>
    <property type="molecule type" value="Genomic_DNA"/>
</dbReference>
<evidence type="ECO:0000313" key="3">
    <source>
        <dbReference type="Proteomes" id="UP001497516"/>
    </source>
</evidence>
<gene>
    <name evidence="2" type="ORF">LTRI10_LOCUS16817</name>
</gene>
<accession>A0AAV2DNJ8</accession>
<proteinExistence type="predicted"/>
<feature type="domain" description="KIB1-4 beta-propeller" evidence="1">
    <location>
        <begin position="30"/>
        <end position="373"/>
    </location>
</feature>
<dbReference type="Proteomes" id="UP001497516">
    <property type="component" value="Chromosome 3"/>
</dbReference>
<evidence type="ECO:0000313" key="2">
    <source>
        <dbReference type="EMBL" id="CAL1374987.1"/>
    </source>
</evidence>
<organism evidence="2 3">
    <name type="scientific">Linum trigynum</name>
    <dbReference type="NCBI Taxonomy" id="586398"/>
    <lineage>
        <taxon>Eukaryota</taxon>
        <taxon>Viridiplantae</taxon>
        <taxon>Streptophyta</taxon>
        <taxon>Embryophyta</taxon>
        <taxon>Tracheophyta</taxon>
        <taxon>Spermatophyta</taxon>
        <taxon>Magnoliopsida</taxon>
        <taxon>eudicotyledons</taxon>
        <taxon>Gunneridae</taxon>
        <taxon>Pentapetalae</taxon>
        <taxon>rosids</taxon>
        <taxon>fabids</taxon>
        <taxon>Malpighiales</taxon>
        <taxon>Linaceae</taxon>
        <taxon>Linum</taxon>
    </lineage>
</organism>
<dbReference type="PANTHER" id="PTHR44259">
    <property type="entry name" value="OS07G0183000 PROTEIN-RELATED"/>
    <property type="match status" value="1"/>
</dbReference>
<keyword evidence="3" id="KW-1185">Reference proteome</keyword>
<dbReference type="Pfam" id="PF03478">
    <property type="entry name" value="Beta-prop_KIB1-4"/>
    <property type="match status" value="1"/>
</dbReference>
<evidence type="ECO:0000259" key="1">
    <source>
        <dbReference type="Pfam" id="PF03478"/>
    </source>
</evidence>
<sequence length="399" mass="45191">MLRQSAAAPCLLCRADGDKDTRCYDVAEQQFHDDHVDFPVDKTCRDSAFGWLFMVQQTPPVFLLNPLTGNQIPLPPLTTFPHVLAYRPEKPGREYVLRYGSGKTYAHDKKYTEKKYIVRAAMSADPDDSSKEEEELVVMAICFCSNFSLAFCKPGDAKWTPITHQAVIPFADVAFWKGKFYALDHNGGVYACDLSNPDHPELSLRDNELDLVVSDTRYLVISPDGDELMMVTRHICVSPENDALFDRKYAAKYNDGEEEKEAVDVVVDEPDDDDGAATTSVLTYWTSKFRVFKLIADDDNWINDGRGWKGWDEVDSIGDFALFVGFNSPTFVSTEEHPELTANSIYFIDDVTHDCYPWWNEKRYAGHDMGIYNLTTGTIQPFSTSIRNSPMPVWISSPE</sequence>
<name>A0AAV2DNJ8_9ROSI</name>
<dbReference type="InterPro" id="IPR050942">
    <property type="entry name" value="F-box_BR-signaling"/>
</dbReference>
<dbReference type="AlphaFoldDB" id="A0AAV2DNJ8"/>
<dbReference type="InterPro" id="IPR005174">
    <property type="entry name" value="KIB1-4_b-propeller"/>
</dbReference>
<reference evidence="2 3" key="1">
    <citation type="submission" date="2024-04" db="EMBL/GenBank/DDBJ databases">
        <authorList>
            <person name="Fracassetti M."/>
        </authorList>
    </citation>
    <scope>NUCLEOTIDE SEQUENCE [LARGE SCALE GENOMIC DNA]</scope>
</reference>
<protein>
    <recommendedName>
        <fullName evidence="1">KIB1-4 beta-propeller domain-containing protein</fullName>
    </recommendedName>
</protein>